<dbReference type="InterPro" id="IPR027417">
    <property type="entry name" value="P-loop_NTPase"/>
</dbReference>
<dbReference type="HAMAP" id="MF_00238">
    <property type="entry name" value="Cytidyl_kinase_type1"/>
    <property type="match status" value="1"/>
</dbReference>
<comment type="catalytic activity">
    <reaction evidence="6 8">
        <text>dCMP + ATP = dCDP + ADP</text>
        <dbReference type="Rhea" id="RHEA:25094"/>
        <dbReference type="ChEBI" id="CHEBI:30616"/>
        <dbReference type="ChEBI" id="CHEBI:57566"/>
        <dbReference type="ChEBI" id="CHEBI:58593"/>
        <dbReference type="ChEBI" id="CHEBI:456216"/>
        <dbReference type="EC" id="2.7.4.25"/>
    </reaction>
</comment>
<dbReference type="GO" id="GO:0036430">
    <property type="term" value="F:CMP kinase activity"/>
    <property type="evidence" value="ECO:0007669"/>
    <property type="project" value="RHEA"/>
</dbReference>
<comment type="catalytic activity">
    <reaction evidence="7 8">
        <text>CMP + ATP = CDP + ADP</text>
        <dbReference type="Rhea" id="RHEA:11600"/>
        <dbReference type="ChEBI" id="CHEBI:30616"/>
        <dbReference type="ChEBI" id="CHEBI:58069"/>
        <dbReference type="ChEBI" id="CHEBI:60377"/>
        <dbReference type="ChEBI" id="CHEBI:456216"/>
        <dbReference type="EC" id="2.7.4.25"/>
    </reaction>
</comment>
<keyword evidence="3 8" id="KW-0547">Nucleotide-binding</keyword>
<dbReference type="Proteomes" id="UP000215215">
    <property type="component" value="Unassembled WGS sequence"/>
</dbReference>
<dbReference type="EC" id="2.7.4.25" evidence="8"/>
<sequence length="222" mass="25090">MVVTIDGTSASGKSTAAKEVSKRLGFVYIDTGAMYRAVALYCIENGIDIRDRKAVTEASLEVDIRFEFKNDINHIFLNGGEVTDRIRTEEVGSAASTIATYNGVRVNLVEKQREMGRKGNVICEGRDIGTIVFKNADVKIYMDADLVVRARRRHRELGEIGDLRSIMEAIERRDKQDKTRDESPLKLPDGAVIIDTTHLSIEEEVKRVIEAIKQYNERDERR</sequence>
<keyword evidence="8" id="KW-0963">Cytoplasm</keyword>
<comment type="similarity">
    <text evidence="1 8">Belongs to the cytidylate kinase family. Type 1 subfamily.</text>
</comment>
<evidence type="ECO:0000256" key="6">
    <source>
        <dbReference type="ARBA" id="ARBA00047615"/>
    </source>
</evidence>
<dbReference type="Pfam" id="PF02224">
    <property type="entry name" value="Cytidylate_kin"/>
    <property type="match status" value="1"/>
</dbReference>
<dbReference type="GO" id="GO:0005524">
    <property type="term" value="F:ATP binding"/>
    <property type="evidence" value="ECO:0007669"/>
    <property type="project" value="UniProtKB-UniRule"/>
</dbReference>
<evidence type="ECO:0000256" key="8">
    <source>
        <dbReference type="HAMAP-Rule" id="MF_00238"/>
    </source>
</evidence>
<name>A0A235BPM1_UNCW3</name>
<reference evidence="10 11" key="1">
    <citation type="submission" date="2017-07" db="EMBL/GenBank/DDBJ databases">
        <title>Recovery of genomes from metagenomes via a dereplication, aggregation, and scoring strategy.</title>
        <authorList>
            <person name="Sieber C.M."/>
            <person name="Probst A.J."/>
            <person name="Sharrar A."/>
            <person name="Thomas B.C."/>
            <person name="Hess M."/>
            <person name="Tringe S.G."/>
            <person name="Banfield J.F."/>
        </authorList>
    </citation>
    <scope>NUCLEOTIDE SEQUENCE [LARGE SCALE GENOMIC DNA]</scope>
    <source>
        <strain evidence="10">JGI_Cruoil_03_44_89</strain>
    </source>
</reference>
<evidence type="ECO:0000256" key="3">
    <source>
        <dbReference type="ARBA" id="ARBA00022741"/>
    </source>
</evidence>
<dbReference type="CDD" id="cd02020">
    <property type="entry name" value="CMPK"/>
    <property type="match status" value="1"/>
</dbReference>
<evidence type="ECO:0000256" key="4">
    <source>
        <dbReference type="ARBA" id="ARBA00022777"/>
    </source>
</evidence>
<evidence type="ECO:0000313" key="10">
    <source>
        <dbReference type="EMBL" id="OYD14268.1"/>
    </source>
</evidence>
<keyword evidence="4 8" id="KW-0418">Kinase</keyword>
<feature type="domain" description="Cytidylate kinase" evidence="9">
    <location>
        <begin position="3"/>
        <end position="214"/>
    </location>
</feature>
<dbReference type="GO" id="GO:0006220">
    <property type="term" value="P:pyrimidine nucleotide metabolic process"/>
    <property type="evidence" value="ECO:0007669"/>
    <property type="project" value="UniProtKB-UniRule"/>
</dbReference>
<accession>A0A235BPM1</accession>
<protein>
    <recommendedName>
        <fullName evidence="8">Cytidylate kinase</fullName>
        <shortName evidence="8">CK</shortName>
        <ecNumber evidence="8">2.7.4.25</ecNumber>
    </recommendedName>
    <alternativeName>
        <fullName evidence="8">Cytidine monophosphate kinase</fullName>
        <shortName evidence="8">CMP kinase</shortName>
    </alternativeName>
</protein>
<evidence type="ECO:0000256" key="1">
    <source>
        <dbReference type="ARBA" id="ARBA00009427"/>
    </source>
</evidence>
<evidence type="ECO:0000259" key="9">
    <source>
        <dbReference type="Pfam" id="PF02224"/>
    </source>
</evidence>
<dbReference type="GO" id="GO:0005829">
    <property type="term" value="C:cytosol"/>
    <property type="evidence" value="ECO:0007669"/>
    <property type="project" value="TreeGrafter"/>
</dbReference>
<dbReference type="PANTHER" id="PTHR21299">
    <property type="entry name" value="CYTIDYLATE KINASE/PANTOATE-BETA-ALANINE LIGASE"/>
    <property type="match status" value="1"/>
</dbReference>
<dbReference type="SUPFAM" id="SSF52540">
    <property type="entry name" value="P-loop containing nucleoside triphosphate hydrolases"/>
    <property type="match status" value="1"/>
</dbReference>
<dbReference type="InterPro" id="IPR003136">
    <property type="entry name" value="Cytidylate_kin"/>
</dbReference>
<evidence type="ECO:0000256" key="5">
    <source>
        <dbReference type="ARBA" id="ARBA00022840"/>
    </source>
</evidence>
<dbReference type="AlphaFoldDB" id="A0A235BPM1"/>
<keyword evidence="2 8" id="KW-0808">Transferase</keyword>
<dbReference type="PANTHER" id="PTHR21299:SF2">
    <property type="entry name" value="CYTIDYLATE KINASE"/>
    <property type="match status" value="1"/>
</dbReference>
<dbReference type="InterPro" id="IPR011994">
    <property type="entry name" value="Cytidylate_kinase_dom"/>
</dbReference>
<evidence type="ECO:0000313" key="11">
    <source>
        <dbReference type="Proteomes" id="UP000215215"/>
    </source>
</evidence>
<dbReference type="GO" id="GO:0036431">
    <property type="term" value="F:dCMP kinase activity"/>
    <property type="evidence" value="ECO:0007669"/>
    <property type="project" value="InterPro"/>
</dbReference>
<proteinExistence type="inferred from homology"/>
<dbReference type="GO" id="GO:0015949">
    <property type="term" value="P:nucleobase-containing small molecule interconversion"/>
    <property type="evidence" value="ECO:0007669"/>
    <property type="project" value="TreeGrafter"/>
</dbReference>
<comment type="caution">
    <text evidence="10">The sequence shown here is derived from an EMBL/GenBank/DDBJ whole genome shotgun (WGS) entry which is preliminary data.</text>
</comment>
<dbReference type="Gene3D" id="3.40.50.300">
    <property type="entry name" value="P-loop containing nucleotide triphosphate hydrolases"/>
    <property type="match status" value="1"/>
</dbReference>
<gene>
    <name evidence="8" type="primary">cmk</name>
    <name evidence="10" type="ORF">CH333_08485</name>
</gene>
<feature type="binding site" evidence="8">
    <location>
        <begin position="7"/>
        <end position="15"/>
    </location>
    <ligand>
        <name>ATP</name>
        <dbReference type="ChEBI" id="CHEBI:30616"/>
    </ligand>
</feature>
<evidence type="ECO:0000256" key="2">
    <source>
        <dbReference type="ARBA" id="ARBA00022679"/>
    </source>
</evidence>
<comment type="subcellular location">
    <subcellularLocation>
        <location evidence="8">Cytoplasm</location>
    </subcellularLocation>
</comment>
<organism evidence="10 11">
    <name type="scientific">candidate division WOR-3 bacterium JGI_Cruoil_03_44_89</name>
    <dbReference type="NCBI Taxonomy" id="1973748"/>
    <lineage>
        <taxon>Bacteria</taxon>
        <taxon>Bacteria division WOR-3</taxon>
    </lineage>
</organism>
<dbReference type="EMBL" id="NOZQ01000195">
    <property type="protein sequence ID" value="OYD14268.1"/>
    <property type="molecule type" value="Genomic_DNA"/>
</dbReference>
<keyword evidence="5 8" id="KW-0067">ATP-binding</keyword>
<dbReference type="NCBIfam" id="TIGR00017">
    <property type="entry name" value="cmk"/>
    <property type="match status" value="1"/>
</dbReference>
<evidence type="ECO:0000256" key="7">
    <source>
        <dbReference type="ARBA" id="ARBA00048478"/>
    </source>
</evidence>